<accession>A0AAW0FNF6</accession>
<dbReference type="Proteomes" id="UP001385951">
    <property type="component" value="Unassembled WGS sequence"/>
</dbReference>
<dbReference type="EMBL" id="JASBNA010000076">
    <property type="protein sequence ID" value="KAK7678190.1"/>
    <property type="molecule type" value="Genomic_DNA"/>
</dbReference>
<evidence type="ECO:0000313" key="2">
    <source>
        <dbReference type="Proteomes" id="UP001385951"/>
    </source>
</evidence>
<gene>
    <name evidence="1" type="ORF">QCA50_018869</name>
</gene>
<proteinExistence type="predicted"/>
<dbReference type="AlphaFoldDB" id="A0AAW0FNF6"/>
<keyword evidence="2" id="KW-1185">Reference proteome</keyword>
<sequence length="74" mass="8145">MPLEFYLTSVPPSCNGPPTILDESNLLVARIDEESILDFFNAESIERAPGSLAQCTLFPVIVGTVRDLPVEMKH</sequence>
<organism evidence="1 2">
    <name type="scientific">Cerrena zonata</name>
    <dbReference type="NCBI Taxonomy" id="2478898"/>
    <lineage>
        <taxon>Eukaryota</taxon>
        <taxon>Fungi</taxon>
        <taxon>Dikarya</taxon>
        <taxon>Basidiomycota</taxon>
        <taxon>Agaricomycotina</taxon>
        <taxon>Agaricomycetes</taxon>
        <taxon>Polyporales</taxon>
        <taxon>Cerrenaceae</taxon>
        <taxon>Cerrena</taxon>
    </lineage>
</organism>
<evidence type="ECO:0000313" key="1">
    <source>
        <dbReference type="EMBL" id="KAK7678190.1"/>
    </source>
</evidence>
<reference evidence="1 2" key="1">
    <citation type="submission" date="2022-09" db="EMBL/GenBank/DDBJ databases">
        <authorList>
            <person name="Palmer J.M."/>
        </authorList>
    </citation>
    <scope>NUCLEOTIDE SEQUENCE [LARGE SCALE GENOMIC DNA]</scope>
    <source>
        <strain evidence="1 2">DSM 7382</strain>
    </source>
</reference>
<name>A0AAW0FNF6_9APHY</name>
<protein>
    <submittedName>
        <fullName evidence="1">Uncharacterized protein</fullName>
    </submittedName>
</protein>
<comment type="caution">
    <text evidence="1">The sequence shown here is derived from an EMBL/GenBank/DDBJ whole genome shotgun (WGS) entry which is preliminary data.</text>
</comment>